<name>C3L4M9_AMOA5</name>
<dbReference type="HOGENOM" id="CLU_568205_0_0_10"/>
<feature type="region of interest" description="Disordered" evidence="1">
    <location>
        <begin position="418"/>
        <end position="480"/>
    </location>
</feature>
<dbReference type="KEGG" id="aas:Aasi_1634"/>
<evidence type="ECO:0008006" key="4">
    <source>
        <dbReference type="Google" id="ProtNLM"/>
    </source>
</evidence>
<reference evidence="2 3" key="1">
    <citation type="journal article" date="2010" name="J. Bacteriol.">
        <title>The genome of the amoeba symbiont 'Candidatus Amoebophilus asiaticus' reveals common mechanisms for host cell interaction among amoeba-associated bacteria.</title>
        <authorList>
            <person name="Schmitz-Esser S."/>
            <person name="Tischler P."/>
            <person name="Arnold R."/>
            <person name="Montanaro J."/>
            <person name="Wagner M."/>
            <person name="Rattei T."/>
            <person name="Horn M."/>
        </authorList>
    </citation>
    <scope>NUCLEOTIDE SEQUENCE [LARGE SCALE GENOMIC DNA]</scope>
    <source>
        <strain evidence="2 3">5a2</strain>
    </source>
</reference>
<dbReference type="AlphaFoldDB" id="C3L4M9"/>
<keyword evidence="3" id="KW-1185">Reference proteome</keyword>
<protein>
    <recommendedName>
        <fullName evidence="4">Outer membrane protein beta-barrel domain-containing protein</fullName>
    </recommendedName>
</protein>
<feature type="compositionally biased region" description="Acidic residues" evidence="1">
    <location>
        <begin position="421"/>
        <end position="434"/>
    </location>
</feature>
<organism evidence="2 3">
    <name type="scientific">Amoebophilus asiaticus (strain 5a2)</name>
    <dbReference type="NCBI Taxonomy" id="452471"/>
    <lineage>
        <taxon>Bacteria</taxon>
        <taxon>Pseudomonadati</taxon>
        <taxon>Bacteroidota</taxon>
        <taxon>Cytophagia</taxon>
        <taxon>Cytophagales</taxon>
        <taxon>Amoebophilaceae</taxon>
        <taxon>Candidatus Amoebophilus</taxon>
    </lineage>
</organism>
<accession>C3L4M9</accession>
<dbReference type="Proteomes" id="UP000001227">
    <property type="component" value="Chromosome"/>
</dbReference>
<evidence type="ECO:0000256" key="1">
    <source>
        <dbReference type="SAM" id="MobiDB-lite"/>
    </source>
</evidence>
<proteinExistence type="predicted"/>
<sequence>MSKKRNLLNTIYTNLLFIALVGMISLSTTYAMHTADNTSIKKESIASVIDKTKEPVEKEFDKIRKYHSYDPATNIWSRIEEFKTVEILEDTSIHRDEHYIYHSFWAYDSQQKKWKRVDIRDYGYRYGKYIPTVQSSTEAITAEEGNKEEKEDNDKKKKKGFWQNLGLTFAVGGGATYFHYQAKDLDLWIKRGENKYYLQSSNSSDTKQDKAHSIEWFDRRYKKGLTFKQPDTVVHDDRSLIHIPNKGNLYFQAWGVNIPITLGLHYTFFNRLRIGAGSNLGIHYVKHVKLKGDASGYADYEAPNPWFYNGNIFGTLAYKVFQKDKNAIVIDTQIGAAFDLGTEPWKNLTDWVRGPGLYGSLGIAHERKLNNYFKFFYRLAIDWKQYKDKVVDFHPTNSSVDIYQPAVHLEIGTILNFGRDTDDEDDDNSSDDSSSDMLGKVGQTVNEAEDKLRKAEETKRKAEEAKRKAQNTKSRLKGLF</sequence>
<feature type="compositionally biased region" description="Basic and acidic residues" evidence="1">
    <location>
        <begin position="448"/>
        <end position="467"/>
    </location>
</feature>
<evidence type="ECO:0000313" key="2">
    <source>
        <dbReference type="EMBL" id="ACP20947.1"/>
    </source>
</evidence>
<gene>
    <name evidence="2" type="ordered locus">Aasi_1634</name>
</gene>
<feature type="compositionally biased region" description="Basic residues" evidence="1">
    <location>
        <begin position="468"/>
        <end position="480"/>
    </location>
</feature>
<evidence type="ECO:0000313" key="3">
    <source>
        <dbReference type="Proteomes" id="UP000001227"/>
    </source>
</evidence>
<dbReference type="EMBL" id="CP001102">
    <property type="protein sequence ID" value="ACP20947.1"/>
    <property type="molecule type" value="Genomic_DNA"/>
</dbReference>